<feature type="compositionally biased region" description="Basic and acidic residues" evidence="1">
    <location>
        <begin position="29"/>
        <end position="41"/>
    </location>
</feature>
<dbReference type="Proteomes" id="UP000004099">
    <property type="component" value="Unassembled WGS sequence"/>
</dbReference>
<evidence type="ECO:0000256" key="1">
    <source>
        <dbReference type="SAM" id="MobiDB-lite"/>
    </source>
</evidence>
<protein>
    <submittedName>
        <fullName evidence="2">Uncharacterized protein</fullName>
    </submittedName>
</protein>
<gene>
    <name evidence="2" type="ORF">HMPREF0542_10063</name>
</gene>
<dbReference type="HOGENOM" id="CLU_3272047_0_0_9"/>
<comment type="caution">
    <text evidence="2">The sequence shown here is derived from an EMBL/GenBank/DDBJ whole genome shotgun (WGS) entry which is preliminary data.</text>
</comment>
<sequence length="41" mass="4848">MARHYSFNTNQKEVGKKSGFHLQLNEMSNGEKRKSTDFVRF</sequence>
<feature type="region of interest" description="Disordered" evidence="1">
    <location>
        <begin position="1"/>
        <end position="41"/>
    </location>
</feature>
<organism evidence="2 3">
    <name type="scientific">Ligilactobacillus ruminis ATCC 25644</name>
    <dbReference type="NCBI Taxonomy" id="525362"/>
    <lineage>
        <taxon>Bacteria</taxon>
        <taxon>Bacillati</taxon>
        <taxon>Bacillota</taxon>
        <taxon>Bacilli</taxon>
        <taxon>Lactobacillales</taxon>
        <taxon>Lactobacillaceae</taxon>
        <taxon>Ligilactobacillus</taxon>
    </lineage>
</organism>
<feature type="compositionally biased region" description="Polar residues" evidence="1">
    <location>
        <begin position="1"/>
        <end position="12"/>
    </location>
</feature>
<reference evidence="2 3" key="1">
    <citation type="submission" date="2011-01" db="EMBL/GenBank/DDBJ databases">
        <authorList>
            <person name="Muzny D."/>
            <person name="Qin X."/>
            <person name="Buhay C."/>
            <person name="Dugan-Rocha S."/>
            <person name="Ding Y."/>
            <person name="Chen G."/>
            <person name="Hawes A."/>
            <person name="Holder M."/>
            <person name="Jhangiani S."/>
            <person name="Johnson A."/>
            <person name="Khan Z."/>
            <person name="Li Z."/>
            <person name="Liu W."/>
            <person name="Liu X."/>
            <person name="Perez L."/>
            <person name="Shen H."/>
            <person name="Wang Q."/>
            <person name="Watt J."/>
            <person name="Xi L."/>
            <person name="Xin Y."/>
            <person name="Zhou J."/>
            <person name="Deng J."/>
            <person name="Jiang H."/>
            <person name="Liu Y."/>
            <person name="Qu J."/>
            <person name="Song X.-Z."/>
            <person name="Zhang L."/>
            <person name="Villasana D."/>
            <person name="Johnson A."/>
            <person name="Liu J."/>
            <person name="Liyanage D."/>
            <person name="Lorensuhewa L."/>
            <person name="Robinson T."/>
            <person name="Song A."/>
            <person name="Song B.-B."/>
            <person name="Dinh H."/>
            <person name="Thornton R."/>
            <person name="Coyle M."/>
            <person name="Francisco L."/>
            <person name="Jackson L."/>
            <person name="Javaid M."/>
            <person name="Korchina V."/>
            <person name="Kovar C."/>
            <person name="Mata R."/>
            <person name="Mathew T."/>
            <person name="Ngo R."/>
            <person name="Nguyen L."/>
            <person name="Nguyen N."/>
            <person name="Okwuonu G."/>
            <person name="Ongeri F."/>
            <person name="Pham C."/>
            <person name="Simmons D."/>
            <person name="Wilczek-Boney K."/>
            <person name="Hale W."/>
            <person name="Jakkamsetti A."/>
            <person name="Pham P."/>
            <person name="Ruth R."/>
            <person name="San Lucas F."/>
            <person name="Warren J."/>
            <person name="Zhang J."/>
            <person name="Zhao Z."/>
            <person name="Zhou C."/>
            <person name="Zhu D."/>
            <person name="Lee S."/>
            <person name="Bess C."/>
            <person name="Blankenburg K."/>
            <person name="Forbes L."/>
            <person name="Fu Q."/>
            <person name="Gubbala S."/>
            <person name="Hirani K."/>
            <person name="Jayaseelan J.C."/>
            <person name="Lara F."/>
            <person name="Munidasa M."/>
            <person name="Palculict T."/>
            <person name="Patil S."/>
            <person name="Pu L.-L."/>
            <person name="Saada N."/>
            <person name="Tang L."/>
            <person name="Weissenberger G."/>
            <person name="Zhu Y."/>
            <person name="Hemphill L."/>
            <person name="Shang Y."/>
            <person name="Youmans B."/>
            <person name="Ayvaz T."/>
            <person name="Ross M."/>
            <person name="Santibanez J."/>
            <person name="Aqrawi P."/>
            <person name="Gross S."/>
            <person name="Joshi V."/>
            <person name="Fowler G."/>
            <person name="Nazareth L."/>
            <person name="Reid J."/>
            <person name="Worley K."/>
            <person name="Petrosino J."/>
            <person name="Highlander S."/>
            <person name="Gibbs R."/>
        </authorList>
    </citation>
    <scope>NUCLEOTIDE SEQUENCE [LARGE SCALE GENOMIC DNA]</scope>
    <source>
        <strain evidence="2 3">ATCC 25644</strain>
    </source>
</reference>
<name>E7FMD6_9LACO</name>
<dbReference type="EMBL" id="ACGS02000006">
    <property type="protein sequence ID" value="EFZ35819.1"/>
    <property type="molecule type" value="Genomic_DNA"/>
</dbReference>
<evidence type="ECO:0000313" key="2">
    <source>
        <dbReference type="EMBL" id="EFZ35819.1"/>
    </source>
</evidence>
<proteinExistence type="predicted"/>
<accession>E7FMD6</accession>
<evidence type="ECO:0000313" key="3">
    <source>
        <dbReference type="Proteomes" id="UP000004099"/>
    </source>
</evidence>
<dbReference type="AlphaFoldDB" id="E7FMD6"/>